<gene>
    <name evidence="1" type="ORF">TNIN_480761</name>
</gene>
<proteinExistence type="predicted"/>
<organism evidence="1 2">
    <name type="scientific">Trichonephila inaurata madagascariensis</name>
    <dbReference type="NCBI Taxonomy" id="2747483"/>
    <lineage>
        <taxon>Eukaryota</taxon>
        <taxon>Metazoa</taxon>
        <taxon>Ecdysozoa</taxon>
        <taxon>Arthropoda</taxon>
        <taxon>Chelicerata</taxon>
        <taxon>Arachnida</taxon>
        <taxon>Araneae</taxon>
        <taxon>Araneomorphae</taxon>
        <taxon>Entelegynae</taxon>
        <taxon>Araneoidea</taxon>
        <taxon>Nephilidae</taxon>
        <taxon>Trichonephila</taxon>
        <taxon>Trichonephila inaurata</taxon>
    </lineage>
</organism>
<evidence type="ECO:0000313" key="2">
    <source>
        <dbReference type="Proteomes" id="UP000886998"/>
    </source>
</evidence>
<dbReference type="EMBL" id="BMAV01002967">
    <property type="protein sequence ID" value="GFY42244.1"/>
    <property type="molecule type" value="Genomic_DNA"/>
</dbReference>
<sequence length="108" mass="12345">MGKGGGRYPGKKEGARGLATSNYLTYLELYCARKHIDKRRPSPSRSYLVSQFPWGFPYELRRYPDGKFPDFLVDIPLKEWPNIKQGKFTLRRDTGHGTSVVFSTCGLL</sequence>
<protein>
    <submittedName>
        <fullName evidence="1">Uncharacterized protein</fullName>
    </submittedName>
</protein>
<evidence type="ECO:0000313" key="1">
    <source>
        <dbReference type="EMBL" id="GFY42244.1"/>
    </source>
</evidence>
<dbReference type="AlphaFoldDB" id="A0A8X7BU91"/>
<dbReference type="Proteomes" id="UP000886998">
    <property type="component" value="Unassembled WGS sequence"/>
</dbReference>
<comment type="caution">
    <text evidence="1">The sequence shown here is derived from an EMBL/GenBank/DDBJ whole genome shotgun (WGS) entry which is preliminary data.</text>
</comment>
<keyword evidence="2" id="KW-1185">Reference proteome</keyword>
<name>A0A8X7BU91_9ARAC</name>
<reference evidence="1" key="1">
    <citation type="submission" date="2020-08" db="EMBL/GenBank/DDBJ databases">
        <title>Multicomponent nature underlies the extraordinary mechanical properties of spider dragline silk.</title>
        <authorList>
            <person name="Kono N."/>
            <person name="Nakamura H."/>
            <person name="Mori M."/>
            <person name="Yoshida Y."/>
            <person name="Ohtoshi R."/>
            <person name="Malay A.D."/>
            <person name="Moran D.A.P."/>
            <person name="Tomita M."/>
            <person name="Numata K."/>
            <person name="Arakawa K."/>
        </authorList>
    </citation>
    <scope>NUCLEOTIDE SEQUENCE</scope>
</reference>
<accession>A0A8X7BU91</accession>